<dbReference type="Pfam" id="PF13560">
    <property type="entry name" value="HTH_31"/>
    <property type="match status" value="1"/>
</dbReference>
<dbReference type="EMBL" id="AM889285">
    <property type="protein sequence ID" value="CAP56545.1"/>
    <property type="molecule type" value="Genomic_DNA"/>
</dbReference>
<dbReference type="Proteomes" id="UP000001176">
    <property type="component" value="Chromosome"/>
</dbReference>
<dbReference type="SUPFAM" id="SSF47413">
    <property type="entry name" value="lambda repressor-like DNA-binding domains"/>
    <property type="match status" value="1"/>
</dbReference>
<reference evidence="2 3" key="1">
    <citation type="journal article" date="2009" name="BMC Genomics">
        <title>Complete genome sequence of the sugarcane nitrogen-fixing endophyte Gluconacetobacter diazotrophicus Pal5.</title>
        <authorList>
            <person name="Bertalan M."/>
            <person name="Albano R."/>
            <person name="Padua V."/>
            <person name="Rouws L."/>
            <person name="Rojas C."/>
            <person name="Hemerly A."/>
            <person name="Teixeira K."/>
            <person name="Schwab S."/>
            <person name="Araujo J."/>
            <person name="Oliveira A."/>
            <person name="Franca L."/>
            <person name="Magalhaes V."/>
            <person name="Alqueres S."/>
            <person name="Cardoso A."/>
            <person name="Almeida W."/>
            <person name="Loureiro M.M."/>
            <person name="Nogueira E."/>
            <person name="Cidade D."/>
            <person name="Oliveira D."/>
            <person name="Simao T."/>
            <person name="Macedo J."/>
            <person name="Valadao A."/>
            <person name="Dreschsel M."/>
            <person name="Freitas F."/>
            <person name="Vidal M."/>
            <person name="Guedes H."/>
            <person name="Rodrigues E."/>
            <person name="Meneses C."/>
            <person name="Brioso P."/>
            <person name="Pozzer L."/>
            <person name="Figueiredo D."/>
            <person name="Montano H."/>
            <person name="Junior J."/>
            <person name="Filho G."/>
            <person name="Flores V."/>
            <person name="Ferreira B."/>
            <person name="Branco A."/>
            <person name="Gonzalez P."/>
            <person name="Guillobel H."/>
            <person name="Lemos M."/>
            <person name="Seibel L."/>
            <person name="Macedo J."/>
            <person name="Alves-Ferreira M."/>
            <person name="Sachetto-Martins G."/>
            <person name="Coelho A."/>
            <person name="Santos E."/>
            <person name="Amaral G."/>
            <person name="Neves A."/>
            <person name="Pacheco A.B."/>
            <person name="Carvalho D."/>
            <person name="Lery L."/>
            <person name="Bisch P."/>
            <person name="Rossle S.C."/>
            <person name="Urmenyi T."/>
            <person name="Kruger W.V."/>
            <person name="Martins O."/>
            <person name="Baldani J.I."/>
            <person name="Ferreira P.C."/>
        </authorList>
    </citation>
    <scope>NUCLEOTIDE SEQUENCE [LARGE SCALE GENOMIC DNA]</scope>
    <source>
        <strain evidence="3">ATCC 49037 / DSM 5601 / CCUG 37298 / CIP 103539 / LMG 7603 / PAl5</strain>
    </source>
</reference>
<dbReference type="Gene3D" id="1.10.260.40">
    <property type="entry name" value="lambda repressor-like DNA-binding domains"/>
    <property type="match status" value="1"/>
</dbReference>
<gene>
    <name evidence="2" type="ordered locus">GDI2602</name>
</gene>
<name>A9HP51_GLUDA</name>
<dbReference type="OrthoDB" id="7284813at2"/>
<evidence type="ECO:0000313" key="2">
    <source>
        <dbReference type="EMBL" id="CAP56545.1"/>
    </source>
</evidence>
<dbReference type="AlphaFoldDB" id="A9HP51"/>
<dbReference type="InterPro" id="IPR010982">
    <property type="entry name" value="Lambda_DNA-bd_dom_sf"/>
</dbReference>
<dbReference type="InterPro" id="IPR001387">
    <property type="entry name" value="Cro/C1-type_HTH"/>
</dbReference>
<sequence>MSGGGEAALAVAVGAIIERERKRSGVTQTDLAKAIGVQSNAIWGWETGARLPRMNHLFDLLWELDVPQSVFLEILAADAKTRERAA</sequence>
<accession>A9HP51</accession>
<dbReference type="RefSeq" id="WP_012226617.1">
    <property type="nucleotide sequence ID" value="NC_010125.1"/>
</dbReference>
<dbReference type="CDD" id="cd00093">
    <property type="entry name" value="HTH_XRE"/>
    <property type="match status" value="1"/>
</dbReference>
<evidence type="ECO:0000259" key="1">
    <source>
        <dbReference type="PROSITE" id="PS50943"/>
    </source>
</evidence>
<organism evidence="2 3">
    <name type="scientific">Gluconacetobacter diazotrophicus (strain ATCC 49037 / DSM 5601 / CCUG 37298 / CIP 103539 / LMG 7603 / PAl5)</name>
    <dbReference type="NCBI Taxonomy" id="272568"/>
    <lineage>
        <taxon>Bacteria</taxon>
        <taxon>Pseudomonadati</taxon>
        <taxon>Pseudomonadota</taxon>
        <taxon>Alphaproteobacteria</taxon>
        <taxon>Acetobacterales</taxon>
        <taxon>Acetobacteraceae</taxon>
        <taxon>Gluconacetobacter</taxon>
    </lineage>
</organism>
<dbReference type="GO" id="GO:0003677">
    <property type="term" value="F:DNA binding"/>
    <property type="evidence" value="ECO:0007669"/>
    <property type="project" value="InterPro"/>
</dbReference>
<proteinExistence type="predicted"/>
<evidence type="ECO:0000313" key="3">
    <source>
        <dbReference type="Proteomes" id="UP000001176"/>
    </source>
</evidence>
<dbReference type="PROSITE" id="PS50943">
    <property type="entry name" value="HTH_CROC1"/>
    <property type="match status" value="1"/>
</dbReference>
<protein>
    <recommendedName>
        <fullName evidence="1">HTH cro/C1-type domain-containing protein</fullName>
    </recommendedName>
</protein>
<feature type="domain" description="HTH cro/C1-type" evidence="1">
    <location>
        <begin position="17"/>
        <end position="71"/>
    </location>
</feature>
<keyword evidence="3" id="KW-1185">Reference proteome</keyword>
<dbReference type="KEGG" id="gdi:GDI2602"/>
<dbReference type="SMART" id="SM00530">
    <property type="entry name" value="HTH_XRE"/>
    <property type="match status" value="1"/>
</dbReference>